<dbReference type="RefSeq" id="WP_145228872.1">
    <property type="nucleotide sequence ID" value="NZ_CP036343.1"/>
</dbReference>
<dbReference type="GO" id="GO:0016740">
    <property type="term" value="F:transferase activity"/>
    <property type="evidence" value="ECO:0007669"/>
    <property type="project" value="UniProtKB-KW"/>
</dbReference>
<name>A0A517VFI0_9PLAN</name>
<dbReference type="GO" id="GO:0016810">
    <property type="term" value="F:hydrolase activity, acting on carbon-nitrogen (but not peptide) bonds"/>
    <property type="evidence" value="ECO:0007669"/>
    <property type="project" value="TreeGrafter"/>
</dbReference>
<dbReference type="Proteomes" id="UP000316855">
    <property type="component" value="Chromosome"/>
</dbReference>
<gene>
    <name evidence="2" type="ORF">Pan161_34240</name>
</gene>
<keyword evidence="2" id="KW-0808">Transferase</keyword>
<feature type="domain" description="Peptidase C45 hydrolase" evidence="1">
    <location>
        <begin position="99"/>
        <end position="294"/>
    </location>
</feature>
<dbReference type="PANTHER" id="PTHR28583:SF4">
    <property type="entry name" value="N-ACYLETHANOLAMINE-HYDROLYZING ACID AMIDASE"/>
    <property type="match status" value="1"/>
</dbReference>
<dbReference type="InterPro" id="IPR005079">
    <property type="entry name" value="Peptidase_C45_hydrolase"/>
</dbReference>
<keyword evidence="3" id="KW-1185">Reference proteome</keyword>
<accession>A0A517VFI0</accession>
<evidence type="ECO:0000313" key="2">
    <source>
        <dbReference type="EMBL" id="QDT91761.1"/>
    </source>
</evidence>
<dbReference type="EMBL" id="CP036343">
    <property type="protein sequence ID" value="QDT91761.1"/>
    <property type="molecule type" value="Genomic_DNA"/>
</dbReference>
<dbReference type="NCBIfam" id="NF040521">
    <property type="entry name" value="C45_proenzyme"/>
    <property type="match status" value="1"/>
</dbReference>
<organism evidence="2 3">
    <name type="scientific">Gimesia algae</name>
    <dbReference type="NCBI Taxonomy" id="2527971"/>
    <lineage>
        <taxon>Bacteria</taxon>
        <taxon>Pseudomonadati</taxon>
        <taxon>Planctomycetota</taxon>
        <taxon>Planctomycetia</taxon>
        <taxon>Planctomycetales</taxon>
        <taxon>Planctomycetaceae</taxon>
        <taxon>Gimesia</taxon>
    </lineage>
</organism>
<dbReference type="Gene3D" id="3.60.60.10">
    <property type="entry name" value="Penicillin V Acylase, Chain A"/>
    <property type="match status" value="1"/>
</dbReference>
<sequence length="320" mass="35460">MVPEITVSLFDLPRNRWRLSEQQVDWAGELIRRTVDEVGDIAPYKELLTTYSSHFVKDEYIAEIEGLAAQSGTDFIQALAANLYYDFVKLLLGCTAFAVNTDSGPIHARNMDWFSHNNSLSEFTTIVNFVESDGKLRFQSVGWPGSVSVLSGMAPGRFTVTLNAVLSDEPIQAATSSALLIREVCQIANNYEEAVNILSTRPITSDCLLLVTGTRRGEMAVIERTPTRSAIRTTEEDFLVVTNDYRALDCNGGDATGDIYETACGRFDAASRCLSSKLPTCPDECFEILDDSNVKMQITVQQMVMCARTGELKVKTTHHR</sequence>
<reference evidence="2 3" key="1">
    <citation type="submission" date="2019-02" db="EMBL/GenBank/DDBJ databases">
        <title>Deep-cultivation of Planctomycetes and their phenomic and genomic characterization uncovers novel biology.</title>
        <authorList>
            <person name="Wiegand S."/>
            <person name="Jogler M."/>
            <person name="Boedeker C."/>
            <person name="Pinto D."/>
            <person name="Vollmers J."/>
            <person name="Rivas-Marin E."/>
            <person name="Kohn T."/>
            <person name="Peeters S.H."/>
            <person name="Heuer A."/>
            <person name="Rast P."/>
            <person name="Oberbeckmann S."/>
            <person name="Bunk B."/>
            <person name="Jeske O."/>
            <person name="Meyerdierks A."/>
            <person name="Storesund J.E."/>
            <person name="Kallscheuer N."/>
            <person name="Luecker S."/>
            <person name="Lage O.M."/>
            <person name="Pohl T."/>
            <person name="Merkel B.J."/>
            <person name="Hornburger P."/>
            <person name="Mueller R.-W."/>
            <person name="Bruemmer F."/>
            <person name="Labrenz M."/>
            <person name="Spormann A.M."/>
            <person name="Op den Camp H."/>
            <person name="Overmann J."/>
            <person name="Amann R."/>
            <person name="Jetten M.S.M."/>
            <person name="Mascher T."/>
            <person name="Medema M.H."/>
            <person name="Devos D.P."/>
            <person name="Kaster A.-K."/>
            <person name="Ovreas L."/>
            <person name="Rohde M."/>
            <person name="Galperin M.Y."/>
            <person name="Jogler C."/>
        </authorList>
    </citation>
    <scope>NUCLEOTIDE SEQUENCE [LARGE SCALE GENOMIC DNA]</scope>
    <source>
        <strain evidence="2 3">Pan161</strain>
    </source>
</reference>
<dbReference type="KEGG" id="gax:Pan161_34240"/>
<protein>
    <submittedName>
        <fullName evidence="2">Acyl-coenzyme A:6-aminopenicillanic acid acyl-transferase</fullName>
    </submittedName>
</protein>
<dbReference type="InterPro" id="IPR047794">
    <property type="entry name" value="C45_proenzyme-like"/>
</dbReference>
<evidence type="ECO:0000313" key="3">
    <source>
        <dbReference type="Proteomes" id="UP000316855"/>
    </source>
</evidence>
<dbReference type="AlphaFoldDB" id="A0A517VFI0"/>
<dbReference type="Pfam" id="PF03417">
    <property type="entry name" value="AAT"/>
    <property type="match status" value="1"/>
</dbReference>
<proteinExistence type="predicted"/>
<dbReference type="OrthoDB" id="266638at2"/>
<dbReference type="PANTHER" id="PTHR28583">
    <property type="entry name" value="ACID AMIDASE"/>
    <property type="match status" value="1"/>
</dbReference>
<evidence type="ECO:0000259" key="1">
    <source>
        <dbReference type="Pfam" id="PF03417"/>
    </source>
</evidence>